<dbReference type="InterPro" id="IPR050330">
    <property type="entry name" value="Bact_OuterMem_StrucFunc"/>
</dbReference>
<proteinExistence type="predicted"/>
<feature type="compositionally biased region" description="Low complexity" evidence="5">
    <location>
        <begin position="75"/>
        <end position="95"/>
    </location>
</feature>
<keyword evidence="2 4" id="KW-0472">Membrane</keyword>
<dbReference type="RefSeq" id="WP_209370611.1">
    <property type="nucleotide sequence ID" value="NZ_JAGIZA010000002.1"/>
</dbReference>
<comment type="subcellular location">
    <subcellularLocation>
        <location evidence="1">Cell outer membrane</location>
    </subcellularLocation>
</comment>
<dbReference type="Gene3D" id="3.30.1330.60">
    <property type="entry name" value="OmpA-like domain"/>
    <property type="match status" value="1"/>
</dbReference>
<keyword evidence="9" id="KW-1185">Reference proteome</keyword>
<evidence type="ECO:0000256" key="2">
    <source>
        <dbReference type="ARBA" id="ARBA00023136"/>
    </source>
</evidence>
<feature type="domain" description="OmpA-like" evidence="7">
    <location>
        <begin position="92"/>
        <end position="211"/>
    </location>
</feature>
<dbReference type="InterPro" id="IPR036737">
    <property type="entry name" value="OmpA-like_sf"/>
</dbReference>
<dbReference type="PANTHER" id="PTHR30329:SF21">
    <property type="entry name" value="LIPOPROTEIN YIAD-RELATED"/>
    <property type="match status" value="1"/>
</dbReference>
<dbReference type="PROSITE" id="PS51123">
    <property type="entry name" value="OMPA_2"/>
    <property type="match status" value="1"/>
</dbReference>
<feature type="region of interest" description="Disordered" evidence="5">
    <location>
        <begin position="35"/>
        <end position="95"/>
    </location>
</feature>
<evidence type="ECO:0000256" key="6">
    <source>
        <dbReference type="SAM" id="SignalP"/>
    </source>
</evidence>
<dbReference type="EMBL" id="JAGIZA010000002">
    <property type="protein sequence ID" value="MBP0491769.1"/>
    <property type="molecule type" value="Genomic_DNA"/>
</dbReference>
<dbReference type="InterPro" id="IPR006665">
    <property type="entry name" value="OmpA-like"/>
</dbReference>
<evidence type="ECO:0000259" key="7">
    <source>
        <dbReference type="PROSITE" id="PS51123"/>
    </source>
</evidence>
<evidence type="ECO:0000256" key="5">
    <source>
        <dbReference type="SAM" id="MobiDB-lite"/>
    </source>
</evidence>
<dbReference type="SUPFAM" id="SSF103088">
    <property type="entry name" value="OmpA-like"/>
    <property type="match status" value="1"/>
</dbReference>
<dbReference type="Proteomes" id="UP000677537">
    <property type="component" value="Unassembled WGS sequence"/>
</dbReference>
<protein>
    <submittedName>
        <fullName evidence="8">OmpA family protein</fullName>
    </submittedName>
</protein>
<dbReference type="CDD" id="cd07185">
    <property type="entry name" value="OmpA_C-like"/>
    <property type="match status" value="1"/>
</dbReference>
<evidence type="ECO:0000256" key="1">
    <source>
        <dbReference type="ARBA" id="ARBA00004442"/>
    </source>
</evidence>
<feature type="chain" id="PRO_5036723973" evidence="6">
    <location>
        <begin position="25"/>
        <end position="211"/>
    </location>
</feature>
<dbReference type="InterPro" id="IPR006664">
    <property type="entry name" value="OMP_bac"/>
</dbReference>
<evidence type="ECO:0000256" key="3">
    <source>
        <dbReference type="ARBA" id="ARBA00023237"/>
    </source>
</evidence>
<dbReference type="PRINTS" id="PR01021">
    <property type="entry name" value="OMPADOMAIN"/>
</dbReference>
<dbReference type="AlphaFoldDB" id="A0A940MVX4"/>
<organism evidence="8 9">
    <name type="scientific">Roseomonas indoligenes</name>
    <dbReference type="NCBI Taxonomy" id="2820811"/>
    <lineage>
        <taxon>Bacteria</taxon>
        <taxon>Pseudomonadati</taxon>
        <taxon>Pseudomonadota</taxon>
        <taxon>Alphaproteobacteria</taxon>
        <taxon>Acetobacterales</taxon>
        <taxon>Roseomonadaceae</taxon>
        <taxon>Roseomonas</taxon>
    </lineage>
</organism>
<comment type="caution">
    <text evidence="8">The sequence shown here is derived from an EMBL/GenBank/DDBJ whole genome shotgun (WGS) entry which is preliminary data.</text>
</comment>
<dbReference type="PROSITE" id="PS01068">
    <property type="entry name" value="OMPA_1"/>
    <property type="match status" value="1"/>
</dbReference>
<dbReference type="Pfam" id="PF00691">
    <property type="entry name" value="OmpA"/>
    <property type="match status" value="1"/>
</dbReference>
<reference evidence="8" key="1">
    <citation type="submission" date="2021-03" db="EMBL/GenBank/DDBJ databases">
        <authorList>
            <person name="So Y."/>
        </authorList>
    </citation>
    <scope>NUCLEOTIDE SEQUENCE</scope>
    <source>
        <strain evidence="8">SG15</strain>
    </source>
</reference>
<evidence type="ECO:0000313" key="9">
    <source>
        <dbReference type="Proteomes" id="UP000677537"/>
    </source>
</evidence>
<dbReference type="GO" id="GO:0009279">
    <property type="term" value="C:cell outer membrane"/>
    <property type="evidence" value="ECO:0007669"/>
    <property type="project" value="UniProtKB-SubCell"/>
</dbReference>
<evidence type="ECO:0000256" key="4">
    <source>
        <dbReference type="PROSITE-ProRule" id="PRU00473"/>
    </source>
</evidence>
<name>A0A940MVX4_9PROT</name>
<evidence type="ECO:0000313" key="8">
    <source>
        <dbReference type="EMBL" id="MBP0491769.1"/>
    </source>
</evidence>
<gene>
    <name evidence="8" type="ORF">J5Y10_03140</name>
</gene>
<dbReference type="PANTHER" id="PTHR30329">
    <property type="entry name" value="STATOR ELEMENT OF FLAGELLAR MOTOR COMPLEX"/>
    <property type="match status" value="1"/>
</dbReference>
<sequence length="211" mass="21793">MLPSHRLVLSLGAALIAAAGPVPAAAQSAMQMIEQLRPGNGPPRGIQMPGAQPVAPAPQAPPSQAGAAPRPPAATVPRPSLRPAEAPAATTAPAGTPAVSITVQFPTNSATLTPAAERALAPLGQALSSPELAPYRFRIEGHTDTVGPDEANRALSQRRAEAVRDFLTQRYNVPAAKLEATGLGESQLLVRTGDNQAEQRNRRVQVLNIGS</sequence>
<keyword evidence="3" id="KW-0998">Cell outer membrane</keyword>
<feature type="signal peptide" evidence="6">
    <location>
        <begin position="1"/>
        <end position="24"/>
    </location>
</feature>
<accession>A0A940MVX4</accession>
<keyword evidence="6" id="KW-0732">Signal</keyword>
<dbReference type="InterPro" id="IPR006690">
    <property type="entry name" value="OMPA-like_CS"/>
</dbReference>